<dbReference type="Pfam" id="PF04542">
    <property type="entry name" value="Sigma70_r2"/>
    <property type="match status" value="1"/>
</dbReference>
<dbReference type="NCBIfam" id="TIGR02937">
    <property type="entry name" value="sigma70-ECF"/>
    <property type="match status" value="1"/>
</dbReference>
<proteinExistence type="inferred from homology"/>
<evidence type="ECO:0000259" key="8">
    <source>
        <dbReference type="Pfam" id="PF08281"/>
    </source>
</evidence>
<keyword evidence="3 6" id="KW-0731">Sigma factor</keyword>
<evidence type="ECO:0000256" key="6">
    <source>
        <dbReference type="RuleBase" id="RU000716"/>
    </source>
</evidence>
<organism evidence="9 10">
    <name type="scientific">Alicyclobacillus tolerans</name>
    <dbReference type="NCBI Taxonomy" id="90970"/>
    <lineage>
        <taxon>Bacteria</taxon>
        <taxon>Bacillati</taxon>
        <taxon>Bacillota</taxon>
        <taxon>Bacilli</taxon>
        <taxon>Bacillales</taxon>
        <taxon>Alicyclobacillaceae</taxon>
        <taxon>Alicyclobacillus</taxon>
    </lineage>
</organism>
<keyword evidence="10" id="KW-1185">Reference proteome</keyword>
<sequence length="182" mass="21820">MNSQREQWLQEEKLAALKDWMKLYGQDVIQYAYSYVKDYHQAEDIAQDVFLKALTQYDTFRQESSPKTWLMAITANRCKDYIRSWKVKHEEINEQPIQTFSTSENVEREVIERLEKDEIWQMIQRIPLKYREVLVLFYQQERSGQEIAQILQISEASVRTRLHRARSFIKTELEKGGFTDAT</sequence>
<dbReference type="GO" id="GO:0006352">
    <property type="term" value="P:DNA-templated transcription initiation"/>
    <property type="evidence" value="ECO:0007669"/>
    <property type="project" value="InterPro"/>
</dbReference>
<evidence type="ECO:0000256" key="5">
    <source>
        <dbReference type="ARBA" id="ARBA00023163"/>
    </source>
</evidence>
<keyword evidence="4 6" id="KW-0238">DNA-binding</keyword>
<dbReference type="InterPro" id="IPR013324">
    <property type="entry name" value="RNA_pol_sigma_r3/r4-like"/>
</dbReference>
<keyword evidence="2 6" id="KW-0805">Transcription regulation</keyword>
<dbReference type="SUPFAM" id="SSF88659">
    <property type="entry name" value="Sigma3 and sigma4 domains of RNA polymerase sigma factors"/>
    <property type="match status" value="1"/>
</dbReference>
<dbReference type="AlphaFoldDB" id="A0A1M6L3G3"/>
<dbReference type="STRING" id="1830138.SAMN05443507_10289"/>
<name>A0A1M6L3G3_9BACL</name>
<dbReference type="GO" id="GO:0006950">
    <property type="term" value="P:response to stress"/>
    <property type="evidence" value="ECO:0007669"/>
    <property type="project" value="UniProtKB-ARBA"/>
</dbReference>
<dbReference type="RefSeq" id="WP_083574004.1">
    <property type="nucleotide sequence ID" value="NZ_FRAF01000002.1"/>
</dbReference>
<dbReference type="InterPro" id="IPR013325">
    <property type="entry name" value="RNA_pol_sigma_r2"/>
</dbReference>
<dbReference type="SUPFAM" id="SSF88946">
    <property type="entry name" value="Sigma2 domain of RNA polymerase sigma factors"/>
    <property type="match status" value="1"/>
</dbReference>
<keyword evidence="5 6" id="KW-0804">Transcription</keyword>
<dbReference type="PANTHER" id="PTHR43133:SF60">
    <property type="entry name" value="RNA POLYMERASE SIGMA FACTOR SIGV"/>
    <property type="match status" value="1"/>
</dbReference>
<dbReference type="GO" id="GO:0016987">
    <property type="term" value="F:sigma factor activity"/>
    <property type="evidence" value="ECO:0007669"/>
    <property type="project" value="UniProtKB-KW"/>
</dbReference>
<dbReference type="InterPro" id="IPR013249">
    <property type="entry name" value="RNA_pol_sigma70_r4_t2"/>
</dbReference>
<evidence type="ECO:0000256" key="3">
    <source>
        <dbReference type="ARBA" id="ARBA00023082"/>
    </source>
</evidence>
<dbReference type="GO" id="GO:0003677">
    <property type="term" value="F:DNA binding"/>
    <property type="evidence" value="ECO:0007669"/>
    <property type="project" value="UniProtKB-KW"/>
</dbReference>
<dbReference type="Gene3D" id="1.10.1740.10">
    <property type="match status" value="1"/>
</dbReference>
<protein>
    <recommendedName>
        <fullName evidence="6">RNA polymerase sigma factor</fullName>
    </recommendedName>
</protein>
<feature type="domain" description="RNA polymerase sigma factor 70 region 4 type 2" evidence="8">
    <location>
        <begin position="117"/>
        <end position="167"/>
    </location>
</feature>
<dbReference type="InterPro" id="IPR039425">
    <property type="entry name" value="RNA_pol_sigma-70-like"/>
</dbReference>
<dbReference type="Pfam" id="PF08281">
    <property type="entry name" value="Sigma70_r4_2"/>
    <property type="match status" value="1"/>
</dbReference>
<gene>
    <name evidence="9" type="ORF">SAMN05443507_10289</name>
</gene>
<dbReference type="Gene3D" id="1.10.10.10">
    <property type="entry name" value="Winged helix-like DNA-binding domain superfamily/Winged helix DNA-binding domain"/>
    <property type="match status" value="1"/>
</dbReference>
<dbReference type="PANTHER" id="PTHR43133">
    <property type="entry name" value="RNA POLYMERASE ECF-TYPE SIGMA FACTO"/>
    <property type="match status" value="1"/>
</dbReference>
<dbReference type="InterPro" id="IPR036388">
    <property type="entry name" value="WH-like_DNA-bd_sf"/>
</dbReference>
<dbReference type="InterPro" id="IPR000838">
    <property type="entry name" value="RNA_pol_sigma70_ECF_CS"/>
</dbReference>
<feature type="domain" description="RNA polymerase sigma-70 region 2" evidence="7">
    <location>
        <begin position="23"/>
        <end position="84"/>
    </location>
</feature>
<dbReference type="InterPro" id="IPR014284">
    <property type="entry name" value="RNA_pol_sigma-70_dom"/>
</dbReference>
<reference evidence="10" key="1">
    <citation type="submission" date="2016-11" db="EMBL/GenBank/DDBJ databases">
        <authorList>
            <person name="Varghese N."/>
            <person name="Submissions S."/>
        </authorList>
    </citation>
    <scope>NUCLEOTIDE SEQUENCE [LARGE SCALE GENOMIC DNA]</scope>
    <source>
        <strain evidence="10">USBA-503</strain>
    </source>
</reference>
<evidence type="ECO:0000313" key="9">
    <source>
        <dbReference type="EMBL" id="SHJ65755.1"/>
    </source>
</evidence>
<dbReference type="Proteomes" id="UP000184016">
    <property type="component" value="Unassembled WGS sequence"/>
</dbReference>
<dbReference type="EMBL" id="FRAF01000002">
    <property type="protein sequence ID" value="SHJ65755.1"/>
    <property type="molecule type" value="Genomic_DNA"/>
</dbReference>
<evidence type="ECO:0000259" key="7">
    <source>
        <dbReference type="Pfam" id="PF04542"/>
    </source>
</evidence>
<evidence type="ECO:0000256" key="4">
    <source>
        <dbReference type="ARBA" id="ARBA00023125"/>
    </source>
</evidence>
<evidence type="ECO:0000256" key="2">
    <source>
        <dbReference type="ARBA" id="ARBA00023015"/>
    </source>
</evidence>
<evidence type="ECO:0000313" key="10">
    <source>
        <dbReference type="Proteomes" id="UP000184016"/>
    </source>
</evidence>
<comment type="similarity">
    <text evidence="1 6">Belongs to the sigma-70 factor family. ECF subfamily.</text>
</comment>
<dbReference type="InterPro" id="IPR007627">
    <property type="entry name" value="RNA_pol_sigma70_r2"/>
</dbReference>
<accession>A0A1M6L3G3</accession>
<dbReference type="PROSITE" id="PS01063">
    <property type="entry name" value="SIGMA70_ECF"/>
    <property type="match status" value="1"/>
</dbReference>
<evidence type="ECO:0000256" key="1">
    <source>
        <dbReference type="ARBA" id="ARBA00010641"/>
    </source>
</evidence>
<dbReference type="CDD" id="cd06171">
    <property type="entry name" value="Sigma70_r4"/>
    <property type="match status" value="1"/>
</dbReference>